<proteinExistence type="inferred from homology"/>
<dbReference type="InterPro" id="IPR001619">
    <property type="entry name" value="Sec1-like"/>
</dbReference>
<evidence type="ECO:0000313" key="6">
    <source>
        <dbReference type="Proteomes" id="UP000053820"/>
    </source>
</evidence>
<protein>
    <recommendedName>
        <fullName evidence="7">Sec1-like protein</fullName>
    </recommendedName>
</protein>
<dbReference type="Gene3D" id="1.25.40.60">
    <property type="match status" value="1"/>
</dbReference>
<dbReference type="Pfam" id="PF00995">
    <property type="entry name" value="Sec1"/>
    <property type="match status" value="1"/>
</dbReference>
<reference evidence="5 6" key="1">
    <citation type="submission" date="2014-04" db="EMBL/GenBank/DDBJ databases">
        <title>Evolutionary Origins and Diversification of the Mycorrhizal Mutualists.</title>
        <authorList>
            <consortium name="DOE Joint Genome Institute"/>
            <consortium name="Mycorrhizal Genomics Consortium"/>
            <person name="Kohler A."/>
            <person name="Kuo A."/>
            <person name="Nagy L.G."/>
            <person name="Floudas D."/>
            <person name="Copeland A."/>
            <person name="Barry K.W."/>
            <person name="Cichocki N."/>
            <person name="Veneault-Fourrey C."/>
            <person name="LaButti K."/>
            <person name="Lindquist E.A."/>
            <person name="Lipzen A."/>
            <person name="Lundell T."/>
            <person name="Morin E."/>
            <person name="Murat C."/>
            <person name="Riley R."/>
            <person name="Ohm R."/>
            <person name="Sun H."/>
            <person name="Tunlid A."/>
            <person name="Henrissat B."/>
            <person name="Grigoriev I.V."/>
            <person name="Hibbett D.S."/>
            <person name="Martin F."/>
        </authorList>
    </citation>
    <scope>NUCLEOTIDE SEQUENCE [LARGE SCALE GENOMIC DNA]</scope>
    <source>
        <strain evidence="5 6">MD-312</strain>
    </source>
</reference>
<evidence type="ECO:0000256" key="2">
    <source>
        <dbReference type="SAM" id="Phobius"/>
    </source>
</evidence>
<feature type="domain" description="Endoplasmic reticulum vesicle transporter C-terminal" evidence="3">
    <location>
        <begin position="716"/>
        <end position="964"/>
    </location>
</feature>
<evidence type="ECO:0000259" key="3">
    <source>
        <dbReference type="Pfam" id="PF07970"/>
    </source>
</evidence>
<dbReference type="AlphaFoldDB" id="A0A0C9W1A5"/>
<dbReference type="InterPro" id="IPR012936">
    <property type="entry name" value="Erv_C"/>
</dbReference>
<dbReference type="InterPro" id="IPR039542">
    <property type="entry name" value="Erv_N"/>
</dbReference>
<evidence type="ECO:0000313" key="5">
    <source>
        <dbReference type="EMBL" id="KIJ64630.1"/>
    </source>
</evidence>
<keyword evidence="6" id="KW-1185">Reference proteome</keyword>
<dbReference type="HOGENOM" id="CLU_004127_0_0_1"/>
<dbReference type="PANTHER" id="PTHR11679">
    <property type="entry name" value="VESICLE PROTEIN SORTING-ASSOCIATED"/>
    <property type="match status" value="1"/>
</dbReference>
<evidence type="ECO:0000256" key="1">
    <source>
        <dbReference type="ARBA" id="ARBA00009884"/>
    </source>
</evidence>
<dbReference type="EMBL" id="KN839846">
    <property type="protein sequence ID" value="KIJ64630.1"/>
    <property type="molecule type" value="Genomic_DNA"/>
</dbReference>
<gene>
    <name evidence="5" type="ORF">HYDPIDRAFT_181851</name>
</gene>
<keyword evidence="2" id="KW-0472">Membrane</keyword>
<sequence>MDVVKAVETYITKLVSTPSAMKVLLLDTHTTPIVSLASTQSTLLSHQVYLTDRIDNRSRSSMPHMKCVCFLQPSEDSIEAVSAELREPKYGEYYLYFSNILSKATIERLAEVDEFEVVREVQEYFADYAPLLPCLFSLNHTPTTDRPLYGSSPNTWDSRALERSVQGIIAVLLSLKKKPVIRYEKMSGMAKKLANEVQRIQAESTLFDFRLTQVAPLLLILDRRNDPVTPLLSQWTYQAMVHELLGIQNGRVNLSMVPDIQPELSEITLTTSTDPFFQAHYMATFGDLGTSLRNYVQSYQSRSLAQSPSAINSISDMKRFVEEYPEFRKLGGNVSKHVTLVGELSRLVERDHLLDVGEIEQGLATSSGSDFKTVQALVANNTVPAWNKLRVVILYALRYQKTQTGNIASLINLLLSNGISREEARLVYVFLNIAGSDQRQDDLFSTESLLAKGRSALKGLKGVENVYTQHTPHLTQTLENLFKGRLKETSYPFLDGTGTNMGLQRPQDIIIFMVGGITYEEARTIAMLNQESASTGTRILLGGTCVHNSSSYVEMLRAAAESFPASVYEPPPESATTAPALNLNLGGVNTTEDVKVKTRTGALLTLVSACIILAFTSMEFFDYRRVGVDTSIVVDRSRGQKLSVRLNVTFPHVPCYLLSLDVMDISGEQQRDISHNIMKKRLTKTGVDVPGQRGGDLRNEIDKLADQRGAGYCGSCYGGVEPEGGCCNSCEEVRQAYTNKGWSFGNPDEIEQCVQEGWSEKLKDQADEGCNISGRIRVNKVIGNINISPGRSYQTNSRHLYDLVPYLRDDGNPHDFSHTVNEFYFMADDEYNPTKSKISKGMKERMGITENPLDGLEAKTNKAQYMFQYFLKVVSTQFRTLDGKSINTHQYSVTHFERDLTRSAEDKQGVYTQHGAAGAPGAFFNFEISPILVVHSETRQSFAHFLTSTCAIVGGVLTVAALLDSVLFATGRKLKKAGGANGSAKLM</sequence>
<keyword evidence="2" id="KW-0812">Transmembrane</keyword>
<dbReference type="Pfam" id="PF13850">
    <property type="entry name" value="ERGIC_N"/>
    <property type="match status" value="1"/>
</dbReference>
<dbReference type="OrthoDB" id="10266265at2759"/>
<dbReference type="SUPFAM" id="SSF56815">
    <property type="entry name" value="Sec1/munc18-like (SM) proteins"/>
    <property type="match status" value="1"/>
</dbReference>
<dbReference type="Gene3D" id="3.40.50.2060">
    <property type="match status" value="1"/>
</dbReference>
<evidence type="ECO:0008006" key="7">
    <source>
        <dbReference type="Google" id="ProtNLM"/>
    </source>
</evidence>
<dbReference type="Gene3D" id="3.90.830.10">
    <property type="entry name" value="Syntaxin Binding Protein 1, Chain A, domain 2"/>
    <property type="match status" value="1"/>
</dbReference>
<dbReference type="Pfam" id="PF07970">
    <property type="entry name" value="COPIIcoated_ERV"/>
    <property type="match status" value="1"/>
</dbReference>
<evidence type="ECO:0000259" key="4">
    <source>
        <dbReference type="Pfam" id="PF13850"/>
    </source>
</evidence>
<dbReference type="Gene3D" id="3.40.50.1910">
    <property type="match status" value="1"/>
</dbReference>
<dbReference type="InterPro" id="IPR027482">
    <property type="entry name" value="Sec1-like_dom2"/>
</dbReference>
<accession>A0A0C9W1A5</accession>
<dbReference type="InterPro" id="IPR036045">
    <property type="entry name" value="Sec1-like_sf"/>
</dbReference>
<feature type="transmembrane region" description="Helical" evidence="2">
    <location>
        <begin position="942"/>
        <end position="967"/>
    </location>
</feature>
<keyword evidence="2" id="KW-1133">Transmembrane helix</keyword>
<dbReference type="GO" id="GO:0016192">
    <property type="term" value="P:vesicle-mediated transport"/>
    <property type="evidence" value="ECO:0007669"/>
    <property type="project" value="InterPro"/>
</dbReference>
<feature type="domain" description="Endoplasmic reticulum vesicle transporter N-terminal" evidence="4">
    <location>
        <begin position="590"/>
        <end position="670"/>
    </location>
</feature>
<dbReference type="Proteomes" id="UP000053820">
    <property type="component" value="Unassembled WGS sequence"/>
</dbReference>
<name>A0A0C9W1A5_9AGAM</name>
<comment type="similarity">
    <text evidence="1">Belongs to the STXBP/unc-18/SEC1 family.</text>
</comment>
<organism evidence="5 6">
    <name type="scientific">Hydnomerulius pinastri MD-312</name>
    <dbReference type="NCBI Taxonomy" id="994086"/>
    <lineage>
        <taxon>Eukaryota</taxon>
        <taxon>Fungi</taxon>
        <taxon>Dikarya</taxon>
        <taxon>Basidiomycota</taxon>
        <taxon>Agaricomycotina</taxon>
        <taxon>Agaricomycetes</taxon>
        <taxon>Agaricomycetidae</taxon>
        <taxon>Boletales</taxon>
        <taxon>Boletales incertae sedis</taxon>
        <taxon>Leucogyrophana</taxon>
    </lineage>
</organism>
<dbReference type="InterPro" id="IPR043127">
    <property type="entry name" value="Sec-1-like_dom3a"/>
</dbReference>
<dbReference type="InterPro" id="IPR043154">
    <property type="entry name" value="Sec-1-like_dom1"/>
</dbReference>